<feature type="transmembrane region" description="Helical" evidence="1">
    <location>
        <begin position="489"/>
        <end position="515"/>
    </location>
</feature>
<dbReference type="OrthoDB" id="9798415at2"/>
<dbReference type="SUPFAM" id="SSF82866">
    <property type="entry name" value="Multidrug efflux transporter AcrB transmembrane domain"/>
    <property type="match status" value="2"/>
</dbReference>
<dbReference type="GO" id="GO:0042910">
    <property type="term" value="F:xenobiotic transmembrane transporter activity"/>
    <property type="evidence" value="ECO:0007669"/>
    <property type="project" value="TreeGrafter"/>
</dbReference>
<dbReference type="Gene3D" id="1.20.1640.10">
    <property type="entry name" value="Multidrug efflux transporter AcrB transmembrane domain"/>
    <property type="match status" value="2"/>
</dbReference>
<dbReference type="Gene3D" id="3.30.70.1320">
    <property type="entry name" value="Multidrug efflux transporter AcrB pore domain like"/>
    <property type="match status" value="1"/>
</dbReference>
<dbReference type="Gene3D" id="3.30.70.1440">
    <property type="entry name" value="Multidrug efflux transporter AcrB pore domain"/>
    <property type="match status" value="1"/>
</dbReference>
<dbReference type="AlphaFoldDB" id="A5G756"/>
<accession>A5G756</accession>
<dbReference type="Pfam" id="PF00873">
    <property type="entry name" value="ACR_tran"/>
    <property type="match status" value="1"/>
</dbReference>
<dbReference type="SUPFAM" id="SSF82693">
    <property type="entry name" value="Multidrug efflux transporter AcrB pore domain, PN1, PN2, PC1 and PC2 subdomains"/>
    <property type="match status" value="2"/>
</dbReference>
<dbReference type="InterPro" id="IPR027463">
    <property type="entry name" value="AcrB_DN_DC_subdom"/>
</dbReference>
<feature type="transmembrane region" description="Helical" evidence="1">
    <location>
        <begin position="444"/>
        <end position="477"/>
    </location>
</feature>
<proteinExistence type="predicted"/>
<keyword evidence="3" id="KW-1185">Reference proteome</keyword>
<gene>
    <name evidence="2" type="ordered locus">Gura_3468</name>
</gene>
<feature type="transmembrane region" description="Helical" evidence="1">
    <location>
        <begin position="402"/>
        <end position="423"/>
    </location>
</feature>
<feature type="transmembrane region" description="Helical" evidence="1">
    <location>
        <begin position="1011"/>
        <end position="1032"/>
    </location>
</feature>
<dbReference type="GO" id="GO:0005886">
    <property type="term" value="C:plasma membrane"/>
    <property type="evidence" value="ECO:0007669"/>
    <property type="project" value="TreeGrafter"/>
</dbReference>
<dbReference type="InterPro" id="IPR001036">
    <property type="entry name" value="Acrflvin-R"/>
</dbReference>
<feature type="transmembrane region" description="Helical" evidence="1">
    <location>
        <begin position="900"/>
        <end position="922"/>
    </location>
</feature>
<dbReference type="Gene3D" id="3.30.2090.10">
    <property type="entry name" value="Multidrug efflux transporter AcrB TolC docking domain, DN and DC subdomains"/>
    <property type="match status" value="2"/>
</dbReference>
<name>A5G756_GEOUR</name>
<feature type="transmembrane region" description="Helical" evidence="1">
    <location>
        <begin position="376"/>
        <end position="396"/>
    </location>
</feature>
<dbReference type="Gene3D" id="3.30.70.1430">
    <property type="entry name" value="Multidrug efflux transporter AcrB pore domain"/>
    <property type="match status" value="2"/>
</dbReference>
<dbReference type="RefSeq" id="WP_011940285.1">
    <property type="nucleotide sequence ID" value="NC_009483.1"/>
</dbReference>
<dbReference type="SUPFAM" id="SSF82714">
    <property type="entry name" value="Multidrug efflux transporter AcrB TolC docking domain, DN and DC subdomains"/>
    <property type="match status" value="1"/>
</dbReference>
<feature type="transmembrane region" description="Helical" evidence="1">
    <location>
        <begin position="928"/>
        <end position="949"/>
    </location>
</feature>
<dbReference type="PRINTS" id="PR00702">
    <property type="entry name" value="ACRIFLAVINRP"/>
</dbReference>
<dbReference type="PANTHER" id="PTHR32063">
    <property type="match status" value="1"/>
</dbReference>
<reference evidence="2 3" key="1">
    <citation type="submission" date="2007-05" db="EMBL/GenBank/DDBJ databases">
        <title>Complete sequence of Geobacter uraniireducens Rf4.</title>
        <authorList>
            <consortium name="US DOE Joint Genome Institute"/>
            <person name="Copeland A."/>
            <person name="Lucas S."/>
            <person name="Lapidus A."/>
            <person name="Barry K."/>
            <person name="Detter J.C."/>
            <person name="Glavina del Rio T."/>
            <person name="Hammon N."/>
            <person name="Israni S."/>
            <person name="Dalin E."/>
            <person name="Tice H."/>
            <person name="Pitluck S."/>
            <person name="Chertkov O."/>
            <person name="Brettin T."/>
            <person name="Bruce D."/>
            <person name="Han C."/>
            <person name="Schmutz J."/>
            <person name="Larimer F."/>
            <person name="Land M."/>
            <person name="Hauser L."/>
            <person name="Kyrpides N."/>
            <person name="Mikhailova N."/>
            <person name="Shelobolina E."/>
            <person name="Aklujkar M."/>
            <person name="Lovley D."/>
            <person name="Richardson P."/>
        </authorList>
    </citation>
    <scope>NUCLEOTIDE SEQUENCE [LARGE SCALE GENOMIC DNA]</scope>
    <source>
        <strain evidence="2 3">Rf4</strain>
    </source>
</reference>
<dbReference type="PANTHER" id="PTHR32063:SF4">
    <property type="entry name" value="SLR6043 PROTEIN"/>
    <property type="match status" value="1"/>
</dbReference>
<evidence type="ECO:0000313" key="2">
    <source>
        <dbReference type="EMBL" id="ABQ27624.1"/>
    </source>
</evidence>
<evidence type="ECO:0000256" key="1">
    <source>
        <dbReference type="SAM" id="Phobius"/>
    </source>
</evidence>
<feature type="transmembrane region" description="Helical" evidence="1">
    <location>
        <begin position="12"/>
        <end position="31"/>
    </location>
</feature>
<keyword evidence="1" id="KW-1133">Transmembrane helix</keyword>
<sequence>MMRWIVSSSLKFRFLVIAIAVALMYFGIGQIRNMPVDVFPEFAPPLVEVQTISIGLSAVEVEALVTIPLEEAFNGLPGLDVMRSKSVEQLSSIKMIFKPGTDLLLARQAVQERVALASPGLPTWAAPPVMLQPLSATSRCMKIGISSKNRSVMDLSMITYWTIMQRLLRVPGVANVAIWGERIQMMQVEVVPELLKKHGVTLDEVKEATASTLDVGLLQFVDGHIIGTGGWVDTPNQRLPIRHVMPIIYKSDEVKPEALANVPVAVRNGKPLLLKDVAEIVIDHQPMVGDAIINDGPGLLLIVEKFPWGNTLQVTKGVEAAIDALRPGLPDVDIDTTIFRPATFIEMSLDNLSKALLIGSLLLVLILFFFLYEWRFALISCVAMPLSLVAAGLVLHLRGATINVMILAGFVIALGDIVDDAIIDIENIVRRLREYRKSGRRDKSLARIILDASLEVRGAIVYATLIEVFAIMPVFFLKGLSGAFFKPLAISYALALLVSMIVALTVTPALAFLFLRNAPLEGRESPIVRWLQSSYVKILEPIIRTPRPAYFTVGVIVLAGLVVYPLLGQSLLPSFKERDFLMHWLTKPGTSWPEMDRITIQASKELRDIPGVRNFGAHIGQAMIMDEVVGMYFGENWISVDPKVDYDKTLAKIQETVDGYPGIYRDVQTYLKERIREVLTGTSEAIVVRIYGYDLDVLRSSANKVKDALTGINGITDLHVEFHEKIPQIEVKVDLDKAHEYGIKPGDVRRAATTIMAGEEVGDIYIGKRAYDVNVWSIPAVRNSLTDVREMLIDVPGGGHVQLQNVADVRIAPTPNVVSHENLKRRIDVKANVKGRDLGSMVTDVKARLAKVEFPRGYFPELVGEYQERQTAQRNLLYVSIVAAIGIFFLLQTSFGSFRLAMLSFLTLPSALVGGVLAAYLGDRVISLGSLVGFLTILGVAARNGIMLIDHFQHLERHEGEPFGPGLVLRGARERISPIMMTALTSALAILPLVVAGSIPGHEIEHPLAVVVLGGLVTSTLLNLFVVPSLYLRFGRRKTETAAQNTQSDL</sequence>
<feature type="transmembrane region" description="Helical" evidence="1">
    <location>
        <begin position="876"/>
        <end position="893"/>
    </location>
</feature>
<dbReference type="STRING" id="351605.Gura_3468"/>
<keyword evidence="1" id="KW-0472">Membrane</keyword>
<dbReference type="KEGG" id="gur:Gura_3468"/>
<feature type="transmembrane region" description="Helical" evidence="1">
    <location>
        <begin position="979"/>
        <end position="999"/>
    </location>
</feature>
<evidence type="ECO:0000313" key="3">
    <source>
        <dbReference type="Proteomes" id="UP000006695"/>
    </source>
</evidence>
<feature type="transmembrane region" description="Helical" evidence="1">
    <location>
        <begin position="352"/>
        <end position="371"/>
    </location>
</feature>
<dbReference type="HOGENOM" id="CLU_002755_1_2_7"/>
<keyword evidence="1" id="KW-0812">Transmembrane</keyword>
<dbReference type="EMBL" id="CP000698">
    <property type="protein sequence ID" value="ABQ27624.1"/>
    <property type="molecule type" value="Genomic_DNA"/>
</dbReference>
<dbReference type="Proteomes" id="UP000006695">
    <property type="component" value="Chromosome"/>
</dbReference>
<protein>
    <submittedName>
        <fullName evidence="2">Acriflavin resistance protein</fullName>
    </submittedName>
</protein>
<organism evidence="2 3">
    <name type="scientific">Geotalea uraniireducens (strain Rf4)</name>
    <name type="common">Geobacter uraniireducens</name>
    <dbReference type="NCBI Taxonomy" id="351605"/>
    <lineage>
        <taxon>Bacteria</taxon>
        <taxon>Pseudomonadati</taxon>
        <taxon>Thermodesulfobacteriota</taxon>
        <taxon>Desulfuromonadia</taxon>
        <taxon>Geobacterales</taxon>
        <taxon>Geobacteraceae</taxon>
        <taxon>Geotalea</taxon>
    </lineage>
</organism>
<feature type="transmembrane region" description="Helical" evidence="1">
    <location>
        <begin position="549"/>
        <end position="567"/>
    </location>
</feature>